<evidence type="ECO:0000256" key="9">
    <source>
        <dbReference type="ARBA" id="ARBA00043982"/>
    </source>
</evidence>
<dbReference type="PANTHER" id="PTHR30093:SF2">
    <property type="entry name" value="TYPE II SECRETION SYSTEM PROTEIN H"/>
    <property type="match status" value="1"/>
</dbReference>
<keyword evidence="4" id="KW-0488">Methylation</keyword>
<dbReference type="Pfam" id="PF07963">
    <property type="entry name" value="N_methyl"/>
    <property type="match status" value="1"/>
</dbReference>
<dbReference type="PANTHER" id="PTHR30093">
    <property type="entry name" value="GENERAL SECRETION PATHWAY PROTEIN G"/>
    <property type="match status" value="1"/>
</dbReference>
<keyword evidence="3 10" id="KW-1003">Cell membrane</keyword>
<dbReference type="InterPro" id="IPR016940">
    <property type="entry name" value="ComGC"/>
</dbReference>
<evidence type="ECO:0000256" key="1">
    <source>
        <dbReference type="ARBA" id="ARBA00004162"/>
    </source>
</evidence>
<comment type="subunit">
    <text evidence="10">Homodimer.</text>
</comment>
<evidence type="ECO:0000256" key="6">
    <source>
        <dbReference type="ARBA" id="ARBA00022989"/>
    </source>
</evidence>
<dbReference type="InterPro" id="IPR012902">
    <property type="entry name" value="N_methyl_site"/>
</dbReference>
<comment type="function">
    <text evidence="10">Required for transformation and DNA binding.</text>
</comment>
<evidence type="ECO:0000256" key="5">
    <source>
        <dbReference type="ARBA" id="ARBA00022692"/>
    </source>
</evidence>
<dbReference type="NCBIfam" id="NF040999">
    <property type="entry name" value="pilin_ComGC"/>
    <property type="match status" value="1"/>
</dbReference>
<keyword evidence="6 10" id="KW-1133">Transmembrane helix</keyword>
<keyword evidence="8 10" id="KW-0178">Competence</keyword>
<keyword evidence="5 10" id="KW-0812">Transmembrane</keyword>
<gene>
    <name evidence="11" type="primary">comGC</name>
    <name evidence="11" type="ORF">PGH26_06380</name>
</gene>
<reference evidence="11 12" key="1">
    <citation type="submission" date="2023-01" db="EMBL/GenBank/DDBJ databases">
        <title>Sporosarcina sp. nov., isolated from Korean tranditional fermented seafood 'Jeotgal'.</title>
        <authorList>
            <person name="Yang A.-I."/>
        </authorList>
    </citation>
    <scope>NUCLEOTIDE SEQUENCE [LARGE SCALE GENOMIC DNA]</scope>
    <source>
        <strain evidence="11 12">B2O-1</strain>
    </source>
</reference>
<organism evidence="11 12">
    <name type="scientific">Sporosarcina jeotgali</name>
    <dbReference type="NCBI Taxonomy" id="3020056"/>
    <lineage>
        <taxon>Bacteria</taxon>
        <taxon>Bacillati</taxon>
        <taxon>Bacillota</taxon>
        <taxon>Bacilli</taxon>
        <taxon>Bacillales</taxon>
        <taxon>Caryophanaceae</taxon>
        <taxon>Sporosarcina</taxon>
    </lineage>
</organism>
<sequence length="109" mass="11823">MRFLRNEKAFTLIEMMIVLLIISVLILVAIPNVTKHSKSIDTKGCAAYLKMVEGQVQAYKMDTNKIPTSLADLTAKDYLPEGAKCPDGTELTIDADGKVINPKAASGNP</sequence>
<keyword evidence="7 10" id="KW-0472">Membrane</keyword>
<evidence type="ECO:0000256" key="8">
    <source>
        <dbReference type="ARBA" id="ARBA00023287"/>
    </source>
</evidence>
<proteinExistence type="inferred from homology"/>
<evidence type="ECO:0000256" key="3">
    <source>
        <dbReference type="ARBA" id="ARBA00022475"/>
    </source>
</evidence>
<evidence type="ECO:0000256" key="10">
    <source>
        <dbReference type="PIRNR" id="PIRNR029928"/>
    </source>
</evidence>
<accession>A0ABZ0L1Q2</accession>
<evidence type="ECO:0000256" key="7">
    <source>
        <dbReference type="ARBA" id="ARBA00023136"/>
    </source>
</evidence>
<comment type="subcellular location">
    <subcellularLocation>
        <location evidence="1">Cell membrane</location>
        <topology evidence="1">Single-pass membrane protein</topology>
    </subcellularLocation>
    <subcellularLocation>
        <location evidence="2">Cell surface</location>
    </subcellularLocation>
</comment>
<name>A0ABZ0L1Q2_9BACL</name>
<dbReference type="EMBL" id="CP116341">
    <property type="protein sequence ID" value="WOV85557.1"/>
    <property type="molecule type" value="Genomic_DNA"/>
</dbReference>
<dbReference type="Gene3D" id="3.30.700.10">
    <property type="entry name" value="Glycoprotein, Type 4 Pilin"/>
    <property type="match status" value="1"/>
</dbReference>
<dbReference type="NCBIfam" id="TIGR02532">
    <property type="entry name" value="IV_pilin_GFxxxE"/>
    <property type="match status" value="1"/>
</dbReference>
<evidence type="ECO:0000256" key="2">
    <source>
        <dbReference type="ARBA" id="ARBA00004241"/>
    </source>
</evidence>
<dbReference type="SUPFAM" id="SSF54523">
    <property type="entry name" value="Pili subunits"/>
    <property type="match status" value="1"/>
</dbReference>
<keyword evidence="12" id="KW-1185">Reference proteome</keyword>
<protein>
    <recommendedName>
        <fullName evidence="10">ComG operon protein 3</fullName>
    </recommendedName>
</protein>
<evidence type="ECO:0000256" key="4">
    <source>
        <dbReference type="ARBA" id="ARBA00022481"/>
    </source>
</evidence>
<dbReference type="PRINTS" id="PR00813">
    <property type="entry name" value="BCTERIALGSPG"/>
</dbReference>
<dbReference type="RefSeq" id="WP_323693157.1">
    <property type="nucleotide sequence ID" value="NZ_CP116341.1"/>
</dbReference>
<dbReference type="InterPro" id="IPR045584">
    <property type="entry name" value="Pilin-like"/>
</dbReference>
<evidence type="ECO:0000313" key="12">
    <source>
        <dbReference type="Proteomes" id="UP001303532"/>
    </source>
</evidence>
<dbReference type="InterPro" id="IPR000983">
    <property type="entry name" value="Bac_GSPG_pilin"/>
</dbReference>
<dbReference type="PIRSF" id="PIRSF029928">
    <property type="entry name" value="Late_competence_ComGC"/>
    <property type="match status" value="1"/>
</dbReference>
<feature type="transmembrane region" description="Helical" evidence="10">
    <location>
        <begin position="12"/>
        <end position="30"/>
    </location>
</feature>
<comment type="similarity">
    <text evidence="9 10">Belongs to the ComGC family.</text>
</comment>
<dbReference type="Proteomes" id="UP001303532">
    <property type="component" value="Chromosome"/>
</dbReference>
<evidence type="ECO:0000313" key="11">
    <source>
        <dbReference type="EMBL" id="WOV85557.1"/>
    </source>
</evidence>
<keyword evidence="10" id="KW-0813">Transport</keyword>